<gene>
    <name evidence="3" type="ORF">HO133_008708</name>
</gene>
<dbReference type="Proteomes" id="UP000593566">
    <property type="component" value="Unassembled WGS sequence"/>
</dbReference>
<sequence length="372" mass="41306">MSPLHGEVISDKGILGPSYLSRARRETVNSQAALVAGRDAGTVKDESILVEIGAHPICSKMIKAALGSHIQALPSLRRNEDAWKVLAKSLSSLYLAGLDIQWKKYHRDFIHALRVLQLPSYHWDSKDYWIQYSNDFCLTKGDEKPAAISAALVSANSMLSTSSVQRVLEQQLGDEKSTLVIESDLHHPSLSSSLYADIALTVADYLLQAAKTDTKGIGMDVSDMTVNKPLIATGNGPQLVRASASADWNARRVLINFYSVTGDGKKTVDHAICTVDFENTDGWLKEWRRNAYLIRSRIDSLEQGVEQGQVKRGLAYKLFGALVDYGQCYQGMQEVTCAMQVPELVGLWRELFFTSCFLENPCNQAEELLYLR</sequence>
<dbReference type="PANTHER" id="PTHR43775:SF37">
    <property type="entry name" value="SI:DKEY-61P9.11"/>
    <property type="match status" value="1"/>
</dbReference>
<keyword evidence="2" id="KW-0597">Phosphoprotein</keyword>
<reference evidence="3 4" key="1">
    <citation type="journal article" date="2020" name="Genomics">
        <title>Complete, high-quality genomes from long-read metagenomic sequencing of two wolf lichen thalli reveals enigmatic genome architecture.</title>
        <authorList>
            <person name="McKenzie S.K."/>
            <person name="Walston R.F."/>
            <person name="Allen J.L."/>
        </authorList>
    </citation>
    <scope>NUCLEOTIDE SEQUENCE [LARGE SCALE GENOMIC DNA]</scope>
    <source>
        <strain evidence="3">WasteWater1</strain>
    </source>
</reference>
<keyword evidence="4" id="KW-1185">Reference proteome</keyword>
<dbReference type="GO" id="GO:0044550">
    <property type="term" value="P:secondary metabolite biosynthetic process"/>
    <property type="evidence" value="ECO:0007669"/>
    <property type="project" value="TreeGrafter"/>
</dbReference>
<dbReference type="Gene3D" id="3.10.129.110">
    <property type="entry name" value="Polyketide synthase dehydratase"/>
    <property type="match status" value="1"/>
</dbReference>
<dbReference type="RefSeq" id="XP_037155573.1">
    <property type="nucleotide sequence ID" value="XM_037299572.1"/>
</dbReference>
<protein>
    <submittedName>
        <fullName evidence="3">Uncharacterized protein</fullName>
    </submittedName>
</protein>
<name>A0A8H6CP53_9LECA</name>
<accession>A0A8H6CP53</accession>
<evidence type="ECO:0000256" key="2">
    <source>
        <dbReference type="ARBA" id="ARBA00022553"/>
    </source>
</evidence>
<dbReference type="GeneID" id="59337103"/>
<dbReference type="InterPro" id="IPR050091">
    <property type="entry name" value="PKS_NRPS_Biosynth_Enz"/>
</dbReference>
<evidence type="ECO:0000313" key="3">
    <source>
        <dbReference type="EMBL" id="KAF6227265.1"/>
    </source>
</evidence>
<organism evidence="3 4">
    <name type="scientific">Letharia lupina</name>
    <dbReference type="NCBI Taxonomy" id="560253"/>
    <lineage>
        <taxon>Eukaryota</taxon>
        <taxon>Fungi</taxon>
        <taxon>Dikarya</taxon>
        <taxon>Ascomycota</taxon>
        <taxon>Pezizomycotina</taxon>
        <taxon>Lecanoromycetes</taxon>
        <taxon>OSLEUM clade</taxon>
        <taxon>Lecanoromycetidae</taxon>
        <taxon>Lecanorales</taxon>
        <taxon>Lecanorineae</taxon>
        <taxon>Parmeliaceae</taxon>
        <taxon>Letharia</taxon>
    </lineage>
</organism>
<dbReference type="GO" id="GO:0006633">
    <property type="term" value="P:fatty acid biosynthetic process"/>
    <property type="evidence" value="ECO:0007669"/>
    <property type="project" value="TreeGrafter"/>
</dbReference>
<comment type="caution">
    <text evidence="3">The sequence shown here is derived from an EMBL/GenBank/DDBJ whole genome shotgun (WGS) entry which is preliminary data.</text>
</comment>
<keyword evidence="1" id="KW-0596">Phosphopantetheine</keyword>
<dbReference type="Gene3D" id="3.40.366.10">
    <property type="entry name" value="Malonyl-Coenzyme A Acyl Carrier Protein, domain 2"/>
    <property type="match status" value="1"/>
</dbReference>
<evidence type="ECO:0000313" key="4">
    <source>
        <dbReference type="Proteomes" id="UP000593566"/>
    </source>
</evidence>
<proteinExistence type="predicted"/>
<dbReference type="Gene3D" id="3.30.70.3290">
    <property type="match status" value="1"/>
</dbReference>
<dbReference type="InterPro" id="IPR001227">
    <property type="entry name" value="Ac_transferase_dom_sf"/>
</dbReference>
<dbReference type="EMBL" id="JACCJB010000005">
    <property type="protein sequence ID" value="KAF6227265.1"/>
    <property type="molecule type" value="Genomic_DNA"/>
</dbReference>
<dbReference type="GO" id="GO:0004312">
    <property type="term" value="F:fatty acid synthase activity"/>
    <property type="evidence" value="ECO:0007669"/>
    <property type="project" value="TreeGrafter"/>
</dbReference>
<dbReference type="AlphaFoldDB" id="A0A8H6CP53"/>
<dbReference type="InterPro" id="IPR042104">
    <property type="entry name" value="PKS_dehydratase_sf"/>
</dbReference>
<evidence type="ECO:0000256" key="1">
    <source>
        <dbReference type="ARBA" id="ARBA00022450"/>
    </source>
</evidence>
<dbReference type="PANTHER" id="PTHR43775">
    <property type="entry name" value="FATTY ACID SYNTHASE"/>
    <property type="match status" value="1"/>
</dbReference>